<dbReference type="GO" id="GO:0004888">
    <property type="term" value="F:transmembrane signaling receptor activity"/>
    <property type="evidence" value="ECO:0007669"/>
    <property type="project" value="InterPro"/>
</dbReference>
<dbReference type="OrthoDB" id="442503at2759"/>
<reference evidence="2" key="1">
    <citation type="submission" date="2021-02" db="EMBL/GenBank/DDBJ databases">
        <authorList>
            <person name="Dougan E. K."/>
            <person name="Rhodes N."/>
            <person name="Thang M."/>
            <person name="Chan C."/>
        </authorList>
    </citation>
    <scope>NUCLEOTIDE SEQUENCE</scope>
</reference>
<dbReference type="GO" id="GO:0016020">
    <property type="term" value="C:membrane"/>
    <property type="evidence" value="ECO:0007669"/>
    <property type="project" value="InterPro"/>
</dbReference>
<dbReference type="Gene3D" id="2.70.170.10">
    <property type="entry name" value="Neurotransmitter-gated ion-channel ligand-binding domain"/>
    <property type="match status" value="1"/>
</dbReference>
<dbReference type="AlphaFoldDB" id="A0A812MQ65"/>
<accession>A0A812MQ65</accession>
<keyword evidence="1" id="KW-0812">Transmembrane</keyword>
<feature type="transmembrane region" description="Helical" evidence="1">
    <location>
        <begin position="359"/>
        <end position="379"/>
    </location>
</feature>
<name>A0A812MQ65_9DINO</name>
<feature type="transmembrane region" description="Helical" evidence="1">
    <location>
        <begin position="314"/>
        <end position="339"/>
    </location>
</feature>
<dbReference type="Gene3D" id="1.20.58.390">
    <property type="entry name" value="Neurotransmitter-gated ion-channel transmembrane domain"/>
    <property type="match status" value="1"/>
</dbReference>
<evidence type="ECO:0000256" key="1">
    <source>
        <dbReference type="SAM" id="Phobius"/>
    </source>
</evidence>
<evidence type="ECO:0000313" key="3">
    <source>
        <dbReference type="Proteomes" id="UP000604046"/>
    </source>
</evidence>
<dbReference type="InterPro" id="IPR038050">
    <property type="entry name" value="Neuro_actylchol_rec"/>
</dbReference>
<dbReference type="GO" id="GO:0005230">
    <property type="term" value="F:extracellular ligand-gated monoatomic ion channel activity"/>
    <property type="evidence" value="ECO:0007669"/>
    <property type="project" value="InterPro"/>
</dbReference>
<sequence length="460" mass="53866">MLQKYVRSCDRNPETVDCKNAIKVIVEINPHELRDVDDKKDEFSVVFVLRFRWLDPNLKNIETILKLKDGRELKGRIQRLDQTGKITFITEVGETKSLKREDCSAIEHERNPDWSKQFFPDFSFLNVRFTNEYPITIFERYQMEWSDAEQGSFLRWEKKYDAIFTDDLDLRRYPIDRQLCRIRITAERPVEEYQFAMSSHRLVGVRRTCESFKVDQDIQRRCTSYVRWADAEIPFKTQRSRIHVLFHLERRGGHFFKIVVPNMMFVTLMAFLAFVLPIENADGSLALTSACFLAVFAQRYIISDDLPRKTFLTLADTYFLATSLLYVMISISIAVLVLARNLGDENPENAGLAERINRKKSLCGLALFLLAIIFNIWLIGKWLRKWGLEGWAAIYLAKQEPYAMIDECQRCLSKWPGKQCLPHEIGICKVCRHESVVTRHFKTPEDMDELVPSVRQLPIP</sequence>
<keyword evidence="1" id="KW-0472">Membrane</keyword>
<dbReference type="EMBL" id="CAJNDS010001646">
    <property type="protein sequence ID" value="CAE7269892.1"/>
    <property type="molecule type" value="Genomic_DNA"/>
</dbReference>
<feature type="transmembrane region" description="Helical" evidence="1">
    <location>
        <begin position="284"/>
        <end position="302"/>
    </location>
</feature>
<gene>
    <name evidence="2" type="primary">gab-1</name>
    <name evidence="2" type="ORF">SNAT2548_LOCUS14322</name>
</gene>
<keyword evidence="1" id="KW-1133">Transmembrane helix</keyword>
<feature type="transmembrane region" description="Helical" evidence="1">
    <location>
        <begin position="255"/>
        <end position="278"/>
    </location>
</feature>
<protein>
    <submittedName>
        <fullName evidence="2">Gab-1 protein</fullName>
    </submittedName>
</protein>
<dbReference type="InterPro" id="IPR006201">
    <property type="entry name" value="Neur_channel"/>
</dbReference>
<keyword evidence="3" id="KW-1185">Reference proteome</keyword>
<comment type="caution">
    <text evidence="2">The sequence shown here is derived from an EMBL/GenBank/DDBJ whole genome shotgun (WGS) entry which is preliminary data.</text>
</comment>
<dbReference type="Proteomes" id="UP000604046">
    <property type="component" value="Unassembled WGS sequence"/>
</dbReference>
<organism evidence="2 3">
    <name type="scientific">Symbiodinium natans</name>
    <dbReference type="NCBI Taxonomy" id="878477"/>
    <lineage>
        <taxon>Eukaryota</taxon>
        <taxon>Sar</taxon>
        <taxon>Alveolata</taxon>
        <taxon>Dinophyceae</taxon>
        <taxon>Suessiales</taxon>
        <taxon>Symbiodiniaceae</taxon>
        <taxon>Symbiodinium</taxon>
    </lineage>
</organism>
<dbReference type="PANTHER" id="PTHR18945">
    <property type="entry name" value="NEUROTRANSMITTER GATED ION CHANNEL"/>
    <property type="match status" value="1"/>
</dbReference>
<proteinExistence type="predicted"/>
<dbReference type="InterPro" id="IPR036734">
    <property type="entry name" value="Neur_chan_lig-bd_sf"/>
</dbReference>
<evidence type="ECO:0000313" key="2">
    <source>
        <dbReference type="EMBL" id="CAE7269892.1"/>
    </source>
</evidence>